<reference evidence="2" key="1">
    <citation type="submission" date="2016-11" db="UniProtKB">
        <authorList>
            <consortium name="WormBaseParasite"/>
        </authorList>
    </citation>
    <scope>IDENTIFICATION</scope>
</reference>
<keyword evidence="1" id="KW-1185">Reference proteome</keyword>
<dbReference type="AlphaFoldDB" id="A0A1I7Y2U8"/>
<dbReference type="WBParaSite" id="L893_g11892.t1">
    <property type="protein sequence ID" value="L893_g11892.t1"/>
    <property type="gene ID" value="L893_g11892"/>
</dbReference>
<proteinExistence type="predicted"/>
<evidence type="ECO:0000313" key="1">
    <source>
        <dbReference type="Proteomes" id="UP000095287"/>
    </source>
</evidence>
<evidence type="ECO:0000313" key="2">
    <source>
        <dbReference type="WBParaSite" id="L893_g11892.t1"/>
    </source>
</evidence>
<protein>
    <submittedName>
        <fullName evidence="2">FBA_2 domain-containing protein</fullName>
    </submittedName>
</protein>
<name>A0A1I7Y2U8_9BILA</name>
<organism evidence="1 2">
    <name type="scientific">Steinernema glaseri</name>
    <dbReference type="NCBI Taxonomy" id="37863"/>
    <lineage>
        <taxon>Eukaryota</taxon>
        <taxon>Metazoa</taxon>
        <taxon>Ecdysozoa</taxon>
        <taxon>Nematoda</taxon>
        <taxon>Chromadorea</taxon>
        <taxon>Rhabditida</taxon>
        <taxon>Tylenchina</taxon>
        <taxon>Panagrolaimomorpha</taxon>
        <taxon>Strongyloidoidea</taxon>
        <taxon>Steinernematidae</taxon>
        <taxon>Steinernema</taxon>
    </lineage>
</organism>
<sequence length="328" mass="37904">MDRVPYEFTRDVCNLLSIPTLDKLQNATSPSWSLSARRVRSRVSPVQLYVNINAATSAATYFFRGTEHNIDNWRIVKMAICDRKYETTDWNNMSAIEIPGGLHSDLFKRFLGLASIQCERLTIENANLDNIDFTVLMPRKMTILTIASCDPISDNSIFLDWFRRSEIFYNLLVLNIFDTYTINEVDLSDAFADILVNSNVYLFSEGRQEKALLAVTSKLVRRCVEAWMAHDHKQNRWCEISKSQFDLKTYDFEMKADLMNMFTKTSNGTYRCFGSTKKMKADLMNMFTKTSNGTYRCFGSTKKVYVETTDYFSPITFVAMLKEDNDNT</sequence>
<dbReference type="Proteomes" id="UP000095287">
    <property type="component" value="Unplaced"/>
</dbReference>
<accession>A0A1I7Y2U8</accession>